<organism evidence="11 12">
    <name type="scientific">Didymella glomerata</name>
    <dbReference type="NCBI Taxonomy" id="749621"/>
    <lineage>
        <taxon>Eukaryota</taxon>
        <taxon>Fungi</taxon>
        <taxon>Dikarya</taxon>
        <taxon>Ascomycota</taxon>
        <taxon>Pezizomycotina</taxon>
        <taxon>Dothideomycetes</taxon>
        <taxon>Pleosporomycetidae</taxon>
        <taxon>Pleosporales</taxon>
        <taxon>Pleosporineae</taxon>
        <taxon>Didymellaceae</taxon>
        <taxon>Didymella</taxon>
    </lineage>
</organism>
<dbReference type="AlphaFoldDB" id="A0A9W8WYT6"/>
<dbReference type="GO" id="GO:0006281">
    <property type="term" value="P:DNA repair"/>
    <property type="evidence" value="ECO:0007669"/>
    <property type="project" value="UniProtKB-UniRule"/>
</dbReference>
<dbReference type="PROSITE" id="PS50089">
    <property type="entry name" value="ZF_RING_2"/>
    <property type="match status" value="1"/>
</dbReference>
<sequence>MAETGASSEDIAHDDLCPICQLLLFTPVRTRCNHLLCASCMAQWADTSTTNQIEASSWDVELEDFDPNYDPSYDLEANCPMCRTHTAASPDCALATQLEQKYPATYAERRVEEEVDRGSRIGQNGVEGIMILIGNKHRLVRGTEDENQHDWTFFVRTSRPDLVEEVRVELHPTFRPPRVVLRRAPYEVRRLGWGFFTLEAEIILKAPYTWIVDNSGETQRGLELTWTLNFTDRGRQGRVRAKVKKLEEEGARRLRTRAVPAPAPSDDDDDEEEDEDEDYESIEEDLSEDEEEDISEFVETPRRR</sequence>
<dbReference type="Pfam" id="PF00097">
    <property type="entry name" value="zf-C3HC4"/>
    <property type="match status" value="1"/>
</dbReference>
<evidence type="ECO:0000256" key="5">
    <source>
        <dbReference type="PROSITE-ProRule" id="PRU00175"/>
    </source>
</evidence>
<dbReference type="GO" id="GO:0000812">
    <property type="term" value="C:Swr1 complex"/>
    <property type="evidence" value="ECO:0007669"/>
    <property type="project" value="UniProtKB-UniRule"/>
</dbReference>
<keyword evidence="7" id="KW-0227">DNA damage</keyword>
<dbReference type="Gene3D" id="3.30.40.10">
    <property type="entry name" value="Zinc/RING finger domain, C3HC4 (zinc finger)"/>
    <property type="match status" value="1"/>
</dbReference>
<feature type="region of interest" description="Disordered" evidence="8">
    <location>
        <begin position="251"/>
        <end position="304"/>
    </location>
</feature>
<comment type="domain">
    <text evidence="7">The coiled-coil domain is required for assembly into the NuA4 complex.</text>
</comment>
<keyword evidence="7" id="KW-0234">DNA repair</keyword>
<dbReference type="InterPro" id="IPR018957">
    <property type="entry name" value="Znf_C3HC4_RING-type"/>
</dbReference>
<dbReference type="EMBL" id="JAPEUV010000046">
    <property type="protein sequence ID" value="KAJ4336668.1"/>
    <property type="molecule type" value="Genomic_DNA"/>
</dbReference>
<evidence type="ECO:0000256" key="6">
    <source>
        <dbReference type="PROSITE-ProRule" id="PRU00376"/>
    </source>
</evidence>
<dbReference type="SUPFAM" id="SSF57850">
    <property type="entry name" value="RING/U-box"/>
    <property type="match status" value="1"/>
</dbReference>
<keyword evidence="7" id="KW-0010">Activator</keyword>
<dbReference type="GO" id="GO:0005737">
    <property type="term" value="C:cytoplasm"/>
    <property type="evidence" value="ECO:0007669"/>
    <property type="project" value="UniProtKB-SubCell"/>
</dbReference>
<evidence type="ECO:0000256" key="7">
    <source>
        <dbReference type="RuleBase" id="RU367117"/>
    </source>
</evidence>
<dbReference type="InterPro" id="IPR017907">
    <property type="entry name" value="Znf_RING_CS"/>
</dbReference>
<reference evidence="11" key="1">
    <citation type="submission" date="2022-10" db="EMBL/GenBank/DDBJ databases">
        <title>Tapping the CABI collections for fungal endophytes: first genome assemblies for Collariella, Neodidymelliopsis, Ascochyta clinopodiicola, Didymella pomorum, Didymosphaeria variabile, Neocosmospora piperis and Neocucurbitaria cava.</title>
        <authorList>
            <person name="Hill R."/>
        </authorList>
    </citation>
    <scope>NUCLEOTIDE SEQUENCE</scope>
    <source>
        <strain evidence="11">IMI 360193</strain>
    </source>
</reference>
<keyword evidence="7" id="KW-0805">Transcription regulation</keyword>
<dbReference type="InterPro" id="IPR001841">
    <property type="entry name" value="Znf_RING"/>
</dbReference>
<evidence type="ECO:0000256" key="2">
    <source>
        <dbReference type="ARBA" id="ARBA00022771"/>
    </source>
</evidence>
<protein>
    <recommendedName>
        <fullName evidence="7">Protein AF-9 homolog</fullName>
    </recommendedName>
</protein>
<evidence type="ECO:0000259" key="9">
    <source>
        <dbReference type="PROSITE" id="PS50089"/>
    </source>
</evidence>
<comment type="similarity">
    <text evidence="7">Belongs to the YAF9 family.</text>
</comment>
<keyword evidence="2 5" id="KW-0863">Zinc-finger</keyword>
<comment type="caution">
    <text evidence="11">The sequence shown here is derived from an EMBL/GenBank/DDBJ whole genome shotgun (WGS) entry which is preliminary data.</text>
</comment>
<feature type="domain" description="YEATS" evidence="10">
    <location>
        <begin position="115"/>
        <end position="301"/>
    </location>
</feature>
<dbReference type="PROSITE" id="PS51037">
    <property type="entry name" value="YEATS"/>
    <property type="match status" value="1"/>
</dbReference>
<dbReference type="Pfam" id="PF03366">
    <property type="entry name" value="YEATS"/>
    <property type="match status" value="1"/>
</dbReference>
<proteinExistence type="inferred from homology"/>
<name>A0A9W8WYT6_9PLEO</name>
<comment type="subunit">
    <text evidence="7">Component of the SWR1 chromatin-remodeling complex and of the NuA4 histone acetyltransferase complex.</text>
</comment>
<keyword evidence="1" id="KW-0479">Metal-binding</keyword>
<evidence type="ECO:0000313" key="12">
    <source>
        <dbReference type="Proteomes" id="UP001140562"/>
    </source>
</evidence>
<evidence type="ECO:0000256" key="4">
    <source>
        <dbReference type="ARBA" id="ARBA00023242"/>
    </source>
</evidence>
<keyword evidence="7" id="KW-0804">Transcription</keyword>
<evidence type="ECO:0000313" key="11">
    <source>
        <dbReference type="EMBL" id="KAJ4336668.1"/>
    </source>
</evidence>
<dbReference type="PROSITE" id="PS00518">
    <property type="entry name" value="ZF_RING_1"/>
    <property type="match status" value="1"/>
</dbReference>
<dbReference type="InterPro" id="IPR038704">
    <property type="entry name" value="YEAST_sf"/>
</dbReference>
<comment type="function">
    <text evidence="7">Component of the SWR1 complex which mediates the ATP-dependent exchange of histone H2A for an H2A variant leading to transcriptional regulation of selected genes by chromatin remodeling. Component of the NuA4 histone acetyltransferase complex which is involved in transcriptional activation of selected genes principally by acetylation of nucleosomal histones H4 and H2A. The NuA4 complex is also involved in DNA repair. Yaf9 may also be required for viability in conditions in which the structural integrity of the spindle is compromised.</text>
</comment>
<dbReference type="SMART" id="SM00184">
    <property type="entry name" value="RING"/>
    <property type="match status" value="1"/>
</dbReference>
<dbReference type="OrthoDB" id="1630758at2759"/>
<keyword evidence="4 6" id="KW-0539">Nucleus</keyword>
<evidence type="ECO:0000256" key="1">
    <source>
        <dbReference type="ARBA" id="ARBA00022723"/>
    </source>
</evidence>
<dbReference type="GO" id="GO:0006325">
    <property type="term" value="P:chromatin organization"/>
    <property type="evidence" value="ECO:0007669"/>
    <property type="project" value="UniProtKB-KW"/>
</dbReference>
<dbReference type="GO" id="GO:0006355">
    <property type="term" value="P:regulation of DNA-templated transcription"/>
    <property type="evidence" value="ECO:0007669"/>
    <property type="project" value="InterPro"/>
</dbReference>
<keyword evidence="7" id="KW-0963">Cytoplasm</keyword>
<keyword evidence="7" id="KW-0156">Chromatin regulator</keyword>
<dbReference type="PANTHER" id="PTHR23195">
    <property type="entry name" value="YEATS DOMAIN"/>
    <property type="match status" value="1"/>
</dbReference>
<dbReference type="InterPro" id="IPR055129">
    <property type="entry name" value="YEATS_dom"/>
</dbReference>
<dbReference type="Proteomes" id="UP001140562">
    <property type="component" value="Unassembled WGS sequence"/>
</dbReference>
<evidence type="ECO:0000256" key="8">
    <source>
        <dbReference type="SAM" id="MobiDB-lite"/>
    </source>
</evidence>
<keyword evidence="7" id="KW-0175">Coiled coil</keyword>
<dbReference type="GO" id="GO:0008270">
    <property type="term" value="F:zinc ion binding"/>
    <property type="evidence" value="ECO:0007669"/>
    <property type="project" value="UniProtKB-KW"/>
</dbReference>
<evidence type="ECO:0000259" key="10">
    <source>
        <dbReference type="PROSITE" id="PS51037"/>
    </source>
</evidence>
<evidence type="ECO:0000256" key="3">
    <source>
        <dbReference type="ARBA" id="ARBA00022833"/>
    </source>
</evidence>
<dbReference type="InterPro" id="IPR005033">
    <property type="entry name" value="YEATS"/>
</dbReference>
<accession>A0A9W8WYT6</accession>
<keyword evidence="3" id="KW-0862">Zinc</keyword>
<keyword evidence="12" id="KW-1185">Reference proteome</keyword>
<feature type="domain" description="RING-type" evidence="9">
    <location>
        <begin position="17"/>
        <end position="83"/>
    </location>
</feature>
<dbReference type="Gene3D" id="2.60.40.1970">
    <property type="entry name" value="YEATS domain"/>
    <property type="match status" value="1"/>
</dbReference>
<dbReference type="InterPro" id="IPR013083">
    <property type="entry name" value="Znf_RING/FYVE/PHD"/>
</dbReference>
<gene>
    <name evidence="7" type="primary">YAF9</name>
    <name evidence="11" type="ORF">N0V87_005230</name>
</gene>
<comment type="subcellular location">
    <subcellularLocation>
        <location evidence="7">Nucleus</location>
    </subcellularLocation>
    <subcellularLocation>
        <location evidence="7">Cytoplasm</location>
    </subcellularLocation>
</comment>
<feature type="compositionally biased region" description="Acidic residues" evidence="8">
    <location>
        <begin position="265"/>
        <end position="296"/>
    </location>
</feature>